<dbReference type="PANTHER" id="PTHR44085:SF2">
    <property type="entry name" value="SEPIAPTERIN REDUCTASE"/>
    <property type="match status" value="1"/>
</dbReference>
<name>M7N470_9BACT</name>
<evidence type="ECO:0000256" key="1">
    <source>
        <dbReference type="ARBA" id="ARBA00004496"/>
    </source>
</evidence>
<dbReference type="PRINTS" id="PR00081">
    <property type="entry name" value="GDHRDH"/>
</dbReference>
<evidence type="ECO:0000313" key="6">
    <source>
        <dbReference type="Proteomes" id="UP000011910"/>
    </source>
</evidence>
<gene>
    <name evidence="5" type="primary">yueD</name>
    <name evidence="5" type="ORF">ADICEAN_02870</name>
</gene>
<dbReference type="GO" id="GO:0005737">
    <property type="term" value="C:cytoplasm"/>
    <property type="evidence" value="ECO:0007669"/>
    <property type="project" value="UniProtKB-SubCell"/>
</dbReference>
<evidence type="ECO:0000256" key="4">
    <source>
        <dbReference type="ARBA" id="ARBA00023002"/>
    </source>
</evidence>
<dbReference type="Pfam" id="PF00106">
    <property type="entry name" value="adh_short"/>
    <property type="match status" value="1"/>
</dbReference>
<dbReference type="PROSITE" id="PS00061">
    <property type="entry name" value="ADH_SHORT"/>
    <property type="match status" value="1"/>
</dbReference>
<comment type="subcellular location">
    <subcellularLocation>
        <location evidence="1">Cytoplasm</location>
    </subcellularLocation>
</comment>
<dbReference type="GO" id="GO:0006729">
    <property type="term" value="P:tetrahydrobiopterin biosynthetic process"/>
    <property type="evidence" value="ECO:0007669"/>
    <property type="project" value="TreeGrafter"/>
</dbReference>
<dbReference type="EMBL" id="AODQ01000078">
    <property type="protein sequence ID" value="EMR02011.1"/>
    <property type="molecule type" value="Genomic_DNA"/>
</dbReference>
<proteinExistence type="predicted"/>
<evidence type="ECO:0000256" key="2">
    <source>
        <dbReference type="ARBA" id="ARBA00022490"/>
    </source>
</evidence>
<organism evidence="5 6">
    <name type="scientific">Cesiribacter andamanensis AMV16</name>
    <dbReference type="NCBI Taxonomy" id="1279009"/>
    <lineage>
        <taxon>Bacteria</taxon>
        <taxon>Pseudomonadati</taxon>
        <taxon>Bacteroidota</taxon>
        <taxon>Cytophagia</taxon>
        <taxon>Cytophagales</taxon>
        <taxon>Cesiribacteraceae</taxon>
        <taxon>Cesiribacter</taxon>
    </lineage>
</organism>
<protein>
    <submittedName>
        <fullName evidence="5">Benzil reductase</fullName>
        <ecNumber evidence="5">1.1.1.-</ecNumber>
    </submittedName>
</protein>
<keyword evidence="6" id="KW-1185">Reference proteome</keyword>
<comment type="caution">
    <text evidence="5">The sequence shown here is derived from an EMBL/GenBank/DDBJ whole genome shotgun (WGS) entry which is preliminary data.</text>
</comment>
<evidence type="ECO:0000313" key="5">
    <source>
        <dbReference type="EMBL" id="EMR02011.1"/>
    </source>
</evidence>
<accession>M7N470</accession>
<keyword evidence="4 5" id="KW-0560">Oxidoreductase</keyword>
<dbReference type="Gene3D" id="3.40.50.720">
    <property type="entry name" value="NAD(P)-binding Rossmann-like Domain"/>
    <property type="match status" value="1"/>
</dbReference>
<dbReference type="InterPro" id="IPR036291">
    <property type="entry name" value="NAD(P)-bd_dom_sf"/>
</dbReference>
<dbReference type="InterPro" id="IPR020904">
    <property type="entry name" value="Sc_DH/Rdtase_CS"/>
</dbReference>
<evidence type="ECO:0000256" key="3">
    <source>
        <dbReference type="ARBA" id="ARBA00022857"/>
    </source>
</evidence>
<reference evidence="5 6" key="1">
    <citation type="journal article" date="2013" name="Genome Announc.">
        <title>Draft Genome Sequence of Cesiribacter andamanensis Strain AMV16T, Isolated from a Soil Sample from a Mud Volcano in the Andaman Islands, India.</title>
        <authorList>
            <person name="Shivaji S."/>
            <person name="Ara S."/>
            <person name="Begum Z."/>
            <person name="Srinivas T.N."/>
            <person name="Singh A."/>
            <person name="Kumar Pinnaka A."/>
        </authorList>
    </citation>
    <scope>NUCLEOTIDE SEQUENCE [LARGE SCALE GENOMIC DNA]</scope>
    <source>
        <strain evidence="5 6">AMV16</strain>
    </source>
</reference>
<keyword evidence="2" id="KW-0963">Cytoplasm</keyword>
<keyword evidence="3" id="KW-0521">NADP</keyword>
<dbReference type="STRING" id="1279009.ADICEAN_02870"/>
<dbReference type="RefSeq" id="WP_009196257.1">
    <property type="nucleotide sequence ID" value="NZ_AODQ01000078.1"/>
</dbReference>
<dbReference type="EC" id="1.1.1.-" evidence="5"/>
<dbReference type="Proteomes" id="UP000011910">
    <property type="component" value="Unassembled WGS sequence"/>
</dbReference>
<dbReference type="PANTHER" id="PTHR44085">
    <property type="entry name" value="SEPIAPTERIN REDUCTASE"/>
    <property type="match status" value="1"/>
</dbReference>
<dbReference type="OrthoDB" id="9794387at2"/>
<dbReference type="GO" id="GO:0004757">
    <property type="term" value="F:sepiapterin reductase (NADP+) activity"/>
    <property type="evidence" value="ECO:0007669"/>
    <property type="project" value="TreeGrafter"/>
</dbReference>
<dbReference type="SUPFAM" id="SSF51735">
    <property type="entry name" value="NAD(P)-binding Rossmann-fold domains"/>
    <property type="match status" value="1"/>
</dbReference>
<sequence length="237" mass="26069">MKHAYITGTSRGIGKALAELLLQEGWTVTGISRSRSLEHANYRHVEADLSGPWQEWLPRIFAEHGEGDRLALINNAGTLGVVGYMGALPPEALAGALALNSTAPSLLTNEFLKRYPRQEKLVLNVSSGAGQYPVDGWGPYCSSKAALDMLSEVTAHEAALAKRYNLHVFSVSPGVVDTAMQEQIRQTEKSAFSRIAYFLDLKRGSRLANPQEVARQMLPLIEHPDEYQGVKQDVRKL</sequence>
<dbReference type="InterPro" id="IPR051721">
    <property type="entry name" value="Biopterin_syn/organic_redct"/>
</dbReference>
<dbReference type="AlphaFoldDB" id="M7N470"/>
<dbReference type="InterPro" id="IPR002347">
    <property type="entry name" value="SDR_fam"/>
</dbReference>
<dbReference type="eggNOG" id="COG0300">
    <property type="taxonomic scope" value="Bacteria"/>
</dbReference>